<evidence type="ECO:0000313" key="7">
    <source>
        <dbReference type="EMBL" id="KAK2175762.1"/>
    </source>
</evidence>
<feature type="transmembrane region" description="Helical" evidence="5">
    <location>
        <begin position="231"/>
        <end position="255"/>
    </location>
</feature>
<feature type="transmembrane region" description="Helical" evidence="5">
    <location>
        <begin position="141"/>
        <end position="162"/>
    </location>
</feature>
<dbReference type="InterPro" id="IPR001902">
    <property type="entry name" value="SLC26A/SulP_fam"/>
</dbReference>
<dbReference type="InterPro" id="IPR002645">
    <property type="entry name" value="STAS_dom"/>
</dbReference>
<name>A0AAD9NMH9_RIDPI</name>
<evidence type="ECO:0000259" key="6">
    <source>
        <dbReference type="PROSITE" id="PS50801"/>
    </source>
</evidence>
<dbReference type="Proteomes" id="UP001209878">
    <property type="component" value="Unassembled WGS sequence"/>
</dbReference>
<evidence type="ECO:0000256" key="1">
    <source>
        <dbReference type="ARBA" id="ARBA00004141"/>
    </source>
</evidence>
<dbReference type="InterPro" id="IPR036513">
    <property type="entry name" value="STAS_dom_sf"/>
</dbReference>
<organism evidence="7 8">
    <name type="scientific">Ridgeia piscesae</name>
    <name type="common">Tubeworm</name>
    <dbReference type="NCBI Taxonomy" id="27915"/>
    <lineage>
        <taxon>Eukaryota</taxon>
        <taxon>Metazoa</taxon>
        <taxon>Spiralia</taxon>
        <taxon>Lophotrochozoa</taxon>
        <taxon>Annelida</taxon>
        <taxon>Polychaeta</taxon>
        <taxon>Sedentaria</taxon>
        <taxon>Canalipalpata</taxon>
        <taxon>Sabellida</taxon>
        <taxon>Siboglinidae</taxon>
        <taxon>Ridgeia</taxon>
    </lineage>
</organism>
<dbReference type="GO" id="GO:0016020">
    <property type="term" value="C:membrane"/>
    <property type="evidence" value="ECO:0007669"/>
    <property type="project" value="UniProtKB-SubCell"/>
</dbReference>
<dbReference type="Pfam" id="PF00916">
    <property type="entry name" value="Sulfate_transp"/>
    <property type="match status" value="1"/>
</dbReference>
<dbReference type="Pfam" id="PF01740">
    <property type="entry name" value="STAS"/>
    <property type="match status" value="1"/>
</dbReference>
<dbReference type="InterPro" id="IPR011547">
    <property type="entry name" value="SLC26A/SulP_dom"/>
</dbReference>
<dbReference type="AlphaFoldDB" id="A0AAD9NMH9"/>
<evidence type="ECO:0000256" key="5">
    <source>
        <dbReference type="SAM" id="Phobius"/>
    </source>
</evidence>
<evidence type="ECO:0000313" key="8">
    <source>
        <dbReference type="Proteomes" id="UP001209878"/>
    </source>
</evidence>
<proteinExistence type="predicted"/>
<feature type="transmembrane region" description="Helical" evidence="5">
    <location>
        <begin position="432"/>
        <end position="459"/>
    </location>
</feature>
<dbReference type="Gene3D" id="3.30.750.24">
    <property type="entry name" value="STAS domain"/>
    <property type="match status" value="1"/>
</dbReference>
<keyword evidence="3 5" id="KW-1133">Transmembrane helix</keyword>
<comment type="subcellular location">
    <subcellularLocation>
        <location evidence="1">Membrane</location>
        <topology evidence="1">Multi-pass membrane protein</topology>
    </subcellularLocation>
</comment>
<sequence length="589" mass="63900">MHQQCRQCCSKTCTASNVRKKLPILTWLPKYSVGALQGDIIAGLTVALTVIPQGLAYASVAQLPPQYGLYSAFMGCFVYCVLGTAKDITLGPTAIMSLMTATFATSPVTGDATLAVVLTLMCGIVQFVMAILHVGFLVDFISVPVMSSFVTSAAITIAFGQVPKWLGLKDIPRAFFPKVYWTCKKLPETNVWDLLLGLVSLVILFTLRRLQNVKWRQTDDLTLGQKISRKILWVVGTSRNAIVVVTASGVAAILISQDVDVFSQTTHVQPGLPSFSLPKFSLHSGNVTLSTHQLFQELGFGLAVVPLIGLIETIAIGKAFARKNNYEIDANQELLAIGAANIVGSFIGSYPVTGSFSRTAVNSESGVRTPAGGLFTGAVIILALAVLTPLFPYIPTAALAAVIIAAVINMVHFRMVIYLWKRKKVDLVPWTVTFVFSFVLGIEYGILLGVGISLFLLLYPWARPKVKIKHQEVAVIQLSNGLLFPGVQYVTERVNRQALADGIAKSAVVDFSHVTDVDSSALQGLKQLSEDFAKRDTMLVLSNVDPEVLDVLNKANFSHIKYCKTNEDAIQLIYGKLPPVHTCLVHSTK</sequence>
<keyword evidence="4 5" id="KW-0472">Membrane</keyword>
<feature type="transmembrane region" description="Helical" evidence="5">
    <location>
        <begin position="191"/>
        <end position="210"/>
    </location>
</feature>
<keyword evidence="8" id="KW-1185">Reference proteome</keyword>
<accession>A0AAD9NMH9</accession>
<feature type="transmembrane region" description="Helical" evidence="5">
    <location>
        <begin position="333"/>
        <end position="352"/>
    </location>
</feature>
<feature type="transmembrane region" description="Helical" evidence="5">
    <location>
        <begin position="372"/>
        <end position="391"/>
    </location>
</feature>
<feature type="transmembrane region" description="Helical" evidence="5">
    <location>
        <begin position="112"/>
        <end position="134"/>
    </location>
</feature>
<reference evidence="7" key="1">
    <citation type="journal article" date="2023" name="Mol. Biol. Evol.">
        <title>Third-Generation Sequencing Reveals the Adaptive Role of the Epigenome in Three Deep-Sea Polychaetes.</title>
        <authorList>
            <person name="Perez M."/>
            <person name="Aroh O."/>
            <person name="Sun Y."/>
            <person name="Lan Y."/>
            <person name="Juniper S.K."/>
            <person name="Young C.R."/>
            <person name="Angers B."/>
            <person name="Qian P.Y."/>
        </authorList>
    </citation>
    <scope>NUCLEOTIDE SEQUENCE</scope>
    <source>
        <strain evidence="7">R07B-5</strain>
    </source>
</reference>
<dbReference type="GO" id="GO:0055085">
    <property type="term" value="P:transmembrane transport"/>
    <property type="evidence" value="ECO:0007669"/>
    <property type="project" value="InterPro"/>
</dbReference>
<evidence type="ECO:0000256" key="4">
    <source>
        <dbReference type="ARBA" id="ARBA00023136"/>
    </source>
</evidence>
<dbReference type="EMBL" id="JAODUO010000709">
    <property type="protein sequence ID" value="KAK2175762.1"/>
    <property type="molecule type" value="Genomic_DNA"/>
</dbReference>
<evidence type="ECO:0000256" key="3">
    <source>
        <dbReference type="ARBA" id="ARBA00022989"/>
    </source>
</evidence>
<dbReference type="NCBIfam" id="TIGR00815">
    <property type="entry name" value="sulP"/>
    <property type="match status" value="1"/>
</dbReference>
<feature type="transmembrane region" description="Helical" evidence="5">
    <location>
        <begin position="298"/>
        <end position="321"/>
    </location>
</feature>
<comment type="caution">
    <text evidence="7">The sequence shown here is derived from an EMBL/GenBank/DDBJ whole genome shotgun (WGS) entry which is preliminary data.</text>
</comment>
<keyword evidence="2 5" id="KW-0812">Transmembrane</keyword>
<dbReference type="SUPFAM" id="SSF52091">
    <property type="entry name" value="SpoIIaa-like"/>
    <property type="match status" value="1"/>
</dbReference>
<feature type="transmembrane region" description="Helical" evidence="5">
    <location>
        <begin position="398"/>
        <end position="420"/>
    </location>
</feature>
<dbReference type="CDD" id="cd07042">
    <property type="entry name" value="STAS_SulP_like_sulfate_transporter"/>
    <property type="match status" value="1"/>
</dbReference>
<feature type="domain" description="STAS" evidence="6">
    <location>
        <begin position="473"/>
        <end position="557"/>
    </location>
</feature>
<gene>
    <name evidence="7" type="ORF">NP493_709g02012</name>
</gene>
<dbReference type="PANTHER" id="PTHR11814">
    <property type="entry name" value="SULFATE TRANSPORTER"/>
    <property type="match status" value="1"/>
</dbReference>
<evidence type="ECO:0000256" key="2">
    <source>
        <dbReference type="ARBA" id="ARBA00022692"/>
    </source>
</evidence>
<protein>
    <recommendedName>
        <fullName evidence="6">STAS domain-containing protein</fullName>
    </recommendedName>
</protein>
<dbReference type="PROSITE" id="PS50801">
    <property type="entry name" value="STAS"/>
    <property type="match status" value="1"/>
</dbReference>